<dbReference type="InterPro" id="IPR010559">
    <property type="entry name" value="Sig_transdc_His_kin_internal"/>
</dbReference>
<sequence>MDNKYYSAIQKSVYITNNLQIIQTLKEDYRDDLLSYMNNLGNVEAVLKALRSDELQSQITVYGFNPSIYRTEGIRKIGDLDPDIRTRVLTNEDDYPVRSFRVSPDSGRLEAHIYSKIMDFNETLAITEVVFPLEQSFAKLKALLPSGSFILYQAKDGTSFAVGGSNVSEAVISGAENSVPADYYRVALHLKSAQDDLLLYVGKTSVRLRVDGLLAIPLVMLIGLLLTIFFSIRFVTSLLTRRLTALTDNMRSETDTLNSFGTEGEESGGDELGQLEGTFRKLVVQIRDYYRLSAEHDLERGLLEAELLQGNLNPHVLYNTLSAIKWVFPHEKLTAIVDDMVDFYRLFLNRGEIVAPLDQEFEMIRKYMEIHRFSYESDFTYELLLEEEAKKAHVLRNMLQPIVENALIHGVNSLASGGKVTLIAGKEGDHIVIEVTDNGPGMSELAQARVLGDGTVSAKKQAQLPDAEAPAGQPAVAGGGRGPSGPGSGYALANIRRRIKLYYGEAYDMRLECTPGGGTKVILRIPFRLKEQLPVKPAPIFPAPPVSSSR</sequence>
<dbReference type="Proteomes" id="UP000564644">
    <property type="component" value="Unassembled WGS sequence"/>
</dbReference>
<evidence type="ECO:0000256" key="7">
    <source>
        <dbReference type="ARBA" id="ARBA00023012"/>
    </source>
</evidence>
<accession>A0A7X0ST05</accession>
<keyword evidence="4" id="KW-0547">Nucleotide-binding</keyword>
<feature type="region of interest" description="Disordered" evidence="8">
    <location>
        <begin position="461"/>
        <end position="489"/>
    </location>
</feature>
<evidence type="ECO:0000256" key="9">
    <source>
        <dbReference type="SAM" id="Phobius"/>
    </source>
</evidence>
<protein>
    <recommendedName>
        <fullName evidence="2">histidine kinase</fullName>
        <ecNumber evidence="2">2.7.13.3</ecNumber>
    </recommendedName>
</protein>
<comment type="catalytic activity">
    <reaction evidence="1">
        <text>ATP + protein L-histidine = ADP + protein N-phospho-L-histidine.</text>
        <dbReference type="EC" id="2.7.13.3"/>
    </reaction>
</comment>
<proteinExistence type="predicted"/>
<name>A0A7X0ST05_9BACL</name>
<dbReference type="Pfam" id="PF02518">
    <property type="entry name" value="HATPase_c"/>
    <property type="match status" value="1"/>
</dbReference>
<dbReference type="Pfam" id="PF06580">
    <property type="entry name" value="His_kinase"/>
    <property type="match status" value="1"/>
</dbReference>
<feature type="compositionally biased region" description="Low complexity" evidence="8">
    <location>
        <begin position="467"/>
        <end position="476"/>
    </location>
</feature>
<gene>
    <name evidence="11" type="ORF">H7C18_32165</name>
</gene>
<dbReference type="EC" id="2.7.13.3" evidence="2"/>
<dbReference type="PRINTS" id="PR00344">
    <property type="entry name" value="BCTRLSENSOR"/>
</dbReference>
<evidence type="ECO:0000256" key="2">
    <source>
        <dbReference type="ARBA" id="ARBA00012438"/>
    </source>
</evidence>
<dbReference type="Gene3D" id="3.30.565.10">
    <property type="entry name" value="Histidine kinase-like ATPase, C-terminal domain"/>
    <property type="match status" value="1"/>
</dbReference>
<keyword evidence="6" id="KW-0067">ATP-binding</keyword>
<keyword evidence="5 11" id="KW-0418">Kinase</keyword>
<comment type="caution">
    <text evidence="11">The sequence shown here is derived from an EMBL/GenBank/DDBJ whole genome shotgun (WGS) entry which is preliminary data.</text>
</comment>
<feature type="transmembrane region" description="Helical" evidence="9">
    <location>
        <begin position="213"/>
        <end position="232"/>
    </location>
</feature>
<dbReference type="InterPro" id="IPR003594">
    <property type="entry name" value="HATPase_dom"/>
</dbReference>
<reference evidence="11 12" key="1">
    <citation type="submission" date="2020-08" db="EMBL/GenBank/DDBJ databases">
        <title>Cohnella phylogeny.</title>
        <authorList>
            <person name="Dunlap C."/>
        </authorList>
    </citation>
    <scope>NUCLEOTIDE SEQUENCE [LARGE SCALE GENOMIC DNA]</scope>
    <source>
        <strain evidence="11 12">CBP 2801</strain>
    </source>
</reference>
<dbReference type="InterPro" id="IPR036890">
    <property type="entry name" value="HATPase_C_sf"/>
</dbReference>
<keyword evidence="9" id="KW-0472">Membrane</keyword>
<keyword evidence="7" id="KW-0902">Two-component regulatory system</keyword>
<evidence type="ECO:0000313" key="11">
    <source>
        <dbReference type="EMBL" id="MBB6735575.1"/>
    </source>
</evidence>
<dbReference type="InterPro" id="IPR004358">
    <property type="entry name" value="Sig_transdc_His_kin-like_C"/>
</dbReference>
<keyword evidence="3" id="KW-0808">Transferase</keyword>
<evidence type="ECO:0000256" key="3">
    <source>
        <dbReference type="ARBA" id="ARBA00022679"/>
    </source>
</evidence>
<keyword evidence="9" id="KW-1133">Transmembrane helix</keyword>
<evidence type="ECO:0000259" key="10">
    <source>
        <dbReference type="PROSITE" id="PS50109"/>
    </source>
</evidence>
<dbReference type="InterPro" id="IPR050640">
    <property type="entry name" value="Bact_2-comp_sensor_kinase"/>
</dbReference>
<evidence type="ECO:0000256" key="1">
    <source>
        <dbReference type="ARBA" id="ARBA00000085"/>
    </source>
</evidence>
<evidence type="ECO:0000313" key="12">
    <source>
        <dbReference type="Proteomes" id="UP000564644"/>
    </source>
</evidence>
<keyword evidence="9" id="KW-0812">Transmembrane</keyword>
<dbReference type="PANTHER" id="PTHR34220:SF7">
    <property type="entry name" value="SENSOR HISTIDINE KINASE YPDA"/>
    <property type="match status" value="1"/>
</dbReference>
<keyword evidence="12" id="KW-1185">Reference proteome</keyword>
<dbReference type="AlphaFoldDB" id="A0A7X0ST05"/>
<dbReference type="SMART" id="SM00387">
    <property type="entry name" value="HATPase_c"/>
    <property type="match status" value="1"/>
</dbReference>
<evidence type="ECO:0000256" key="4">
    <source>
        <dbReference type="ARBA" id="ARBA00022741"/>
    </source>
</evidence>
<evidence type="ECO:0000256" key="5">
    <source>
        <dbReference type="ARBA" id="ARBA00022777"/>
    </source>
</evidence>
<dbReference type="GO" id="GO:0016020">
    <property type="term" value="C:membrane"/>
    <property type="evidence" value="ECO:0007669"/>
    <property type="project" value="InterPro"/>
</dbReference>
<organism evidence="11 12">
    <name type="scientific">Cohnella zeiphila</name>
    <dbReference type="NCBI Taxonomy" id="2761120"/>
    <lineage>
        <taxon>Bacteria</taxon>
        <taxon>Bacillati</taxon>
        <taxon>Bacillota</taxon>
        <taxon>Bacilli</taxon>
        <taxon>Bacillales</taxon>
        <taxon>Paenibacillaceae</taxon>
        <taxon>Cohnella</taxon>
    </lineage>
</organism>
<feature type="compositionally biased region" description="Gly residues" evidence="8">
    <location>
        <begin position="477"/>
        <end position="488"/>
    </location>
</feature>
<dbReference type="GO" id="GO:0005524">
    <property type="term" value="F:ATP binding"/>
    <property type="evidence" value="ECO:0007669"/>
    <property type="project" value="UniProtKB-KW"/>
</dbReference>
<dbReference type="PROSITE" id="PS50109">
    <property type="entry name" value="HIS_KIN"/>
    <property type="match status" value="1"/>
</dbReference>
<evidence type="ECO:0000256" key="6">
    <source>
        <dbReference type="ARBA" id="ARBA00022840"/>
    </source>
</evidence>
<feature type="domain" description="Histidine kinase" evidence="10">
    <location>
        <begin position="331"/>
        <end position="529"/>
    </location>
</feature>
<evidence type="ECO:0000256" key="8">
    <source>
        <dbReference type="SAM" id="MobiDB-lite"/>
    </source>
</evidence>
<dbReference type="GO" id="GO:0000155">
    <property type="term" value="F:phosphorelay sensor kinase activity"/>
    <property type="evidence" value="ECO:0007669"/>
    <property type="project" value="InterPro"/>
</dbReference>
<dbReference type="PANTHER" id="PTHR34220">
    <property type="entry name" value="SENSOR HISTIDINE KINASE YPDA"/>
    <property type="match status" value="1"/>
</dbReference>
<dbReference type="InterPro" id="IPR005467">
    <property type="entry name" value="His_kinase_dom"/>
</dbReference>
<dbReference type="SUPFAM" id="SSF55874">
    <property type="entry name" value="ATPase domain of HSP90 chaperone/DNA topoisomerase II/histidine kinase"/>
    <property type="match status" value="1"/>
</dbReference>
<dbReference type="EMBL" id="JACJVO010000051">
    <property type="protein sequence ID" value="MBB6735575.1"/>
    <property type="molecule type" value="Genomic_DNA"/>
</dbReference>